<proteinExistence type="predicted"/>
<evidence type="ECO:0000313" key="8">
    <source>
        <dbReference type="Proteomes" id="UP000660729"/>
    </source>
</evidence>
<dbReference type="GO" id="GO:0043484">
    <property type="term" value="P:regulation of RNA splicing"/>
    <property type="evidence" value="ECO:0007669"/>
    <property type="project" value="TreeGrafter"/>
</dbReference>
<evidence type="ECO:0000313" key="7">
    <source>
        <dbReference type="EMBL" id="KAF7193466.1"/>
    </source>
</evidence>
<dbReference type="InterPro" id="IPR011009">
    <property type="entry name" value="Kinase-like_dom_sf"/>
</dbReference>
<dbReference type="InterPro" id="IPR000719">
    <property type="entry name" value="Prot_kinase_dom"/>
</dbReference>
<keyword evidence="4 7" id="KW-0418">Kinase</keyword>
<evidence type="ECO:0000256" key="4">
    <source>
        <dbReference type="ARBA" id="ARBA00022777"/>
    </source>
</evidence>
<dbReference type="GO" id="GO:0005524">
    <property type="term" value="F:ATP binding"/>
    <property type="evidence" value="ECO:0007669"/>
    <property type="project" value="UniProtKB-KW"/>
</dbReference>
<dbReference type="PANTHER" id="PTHR45646">
    <property type="entry name" value="SERINE/THREONINE-PROTEIN KINASE DOA-RELATED"/>
    <property type="match status" value="1"/>
</dbReference>
<dbReference type="PROSITE" id="PS50011">
    <property type="entry name" value="PROTEIN_KINASE_DOM"/>
    <property type="match status" value="1"/>
</dbReference>
<keyword evidence="1" id="KW-0723">Serine/threonine-protein kinase</keyword>
<dbReference type="SUPFAM" id="SSF56112">
    <property type="entry name" value="Protein kinase-like (PK-like)"/>
    <property type="match status" value="1"/>
</dbReference>
<protein>
    <submittedName>
        <fullName evidence="7">Serine/threonine-protein kinase SKY1</fullName>
    </submittedName>
</protein>
<keyword evidence="2" id="KW-0808">Transferase</keyword>
<organism evidence="7 8">
    <name type="scientific">Pseudocercospora fuligena</name>
    <dbReference type="NCBI Taxonomy" id="685502"/>
    <lineage>
        <taxon>Eukaryota</taxon>
        <taxon>Fungi</taxon>
        <taxon>Dikarya</taxon>
        <taxon>Ascomycota</taxon>
        <taxon>Pezizomycotina</taxon>
        <taxon>Dothideomycetes</taxon>
        <taxon>Dothideomycetidae</taxon>
        <taxon>Mycosphaerellales</taxon>
        <taxon>Mycosphaerellaceae</taxon>
        <taxon>Pseudocercospora</taxon>
    </lineage>
</organism>
<evidence type="ECO:0000256" key="1">
    <source>
        <dbReference type="ARBA" id="ARBA00022527"/>
    </source>
</evidence>
<feature type="domain" description="Protein kinase" evidence="6">
    <location>
        <begin position="1"/>
        <end position="240"/>
    </location>
</feature>
<evidence type="ECO:0000256" key="5">
    <source>
        <dbReference type="ARBA" id="ARBA00022840"/>
    </source>
</evidence>
<dbReference type="Proteomes" id="UP000660729">
    <property type="component" value="Unassembled WGS sequence"/>
</dbReference>
<name>A0A8H6RM11_9PEZI</name>
<evidence type="ECO:0000256" key="3">
    <source>
        <dbReference type="ARBA" id="ARBA00022741"/>
    </source>
</evidence>
<keyword evidence="5" id="KW-0067">ATP-binding</keyword>
<evidence type="ECO:0000256" key="2">
    <source>
        <dbReference type="ARBA" id="ARBA00022679"/>
    </source>
</evidence>
<dbReference type="GO" id="GO:0005634">
    <property type="term" value="C:nucleus"/>
    <property type="evidence" value="ECO:0007669"/>
    <property type="project" value="TreeGrafter"/>
</dbReference>
<keyword evidence="3" id="KW-0547">Nucleotide-binding</keyword>
<dbReference type="Gene3D" id="1.10.510.10">
    <property type="entry name" value="Transferase(Phosphotransferase) domain 1"/>
    <property type="match status" value="1"/>
</dbReference>
<dbReference type="GO" id="GO:0004674">
    <property type="term" value="F:protein serine/threonine kinase activity"/>
    <property type="evidence" value="ECO:0007669"/>
    <property type="project" value="UniProtKB-KW"/>
</dbReference>
<sequence length="244" mass="28036">MHLKEENILMTFEDGAVLEDYVKASREQPVTAAPIGNHDFKTTTADFGKLRPLSLLPTLTDFGLSEVVDGDYTSRRAIQPPAYHAPEVLLGIPWSYSADIWNLGVLIWNLMEGKDLFADLNTNNGKYHPRLHLAQMVTFLGKPPKQLLDREREWRHVPYDERALDGEIITPCESFGGPFFDEKGEFIFADLFTTQRRLSDTVTALEGDEKRSFLDLISRMLRWVPEERESAKELLEHSWLQQEE</sequence>
<dbReference type="SMART" id="SM00220">
    <property type="entry name" value="S_TKc"/>
    <property type="match status" value="1"/>
</dbReference>
<dbReference type="Pfam" id="PF00069">
    <property type="entry name" value="Pkinase"/>
    <property type="match status" value="1"/>
</dbReference>
<dbReference type="OrthoDB" id="5979581at2759"/>
<accession>A0A8H6RM11</accession>
<dbReference type="PANTHER" id="PTHR45646:SF11">
    <property type="entry name" value="SERINE_THREONINE-PROTEIN KINASE DOA"/>
    <property type="match status" value="1"/>
</dbReference>
<keyword evidence="8" id="KW-1185">Reference proteome</keyword>
<gene>
    <name evidence="7" type="ORF">HII31_05190</name>
</gene>
<evidence type="ECO:0000259" key="6">
    <source>
        <dbReference type="PROSITE" id="PS50011"/>
    </source>
</evidence>
<dbReference type="AlphaFoldDB" id="A0A8H6RM11"/>
<dbReference type="InterPro" id="IPR051175">
    <property type="entry name" value="CLK_kinases"/>
</dbReference>
<dbReference type="EMBL" id="JABCIY010000084">
    <property type="protein sequence ID" value="KAF7193466.1"/>
    <property type="molecule type" value="Genomic_DNA"/>
</dbReference>
<reference evidence="7" key="1">
    <citation type="submission" date="2020-04" db="EMBL/GenBank/DDBJ databases">
        <title>Draft genome resource of the tomato pathogen Pseudocercospora fuligena.</title>
        <authorList>
            <person name="Zaccaron A."/>
        </authorList>
    </citation>
    <scope>NUCLEOTIDE SEQUENCE</scope>
    <source>
        <strain evidence="7">PF001</strain>
    </source>
</reference>
<comment type="caution">
    <text evidence="7">The sequence shown here is derived from an EMBL/GenBank/DDBJ whole genome shotgun (WGS) entry which is preliminary data.</text>
</comment>